<dbReference type="InterPro" id="IPR050188">
    <property type="entry name" value="RluA_PseudoU_synthase"/>
</dbReference>
<dbReference type="EMBL" id="CP118605">
    <property type="protein sequence ID" value="WGL15068.1"/>
    <property type="molecule type" value="Genomic_DNA"/>
</dbReference>
<evidence type="ECO:0000313" key="18">
    <source>
        <dbReference type="Proteomes" id="UP001236500"/>
    </source>
</evidence>
<gene>
    <name evidence="17" type="ORF">PVT68_09780</name>
</gene>
<protein>
    <recommendedName>
        <fullName evidence="10">Dual-specificity RNA pseudouridine synthase RluA</fullName>
        <ecNumber evidence="8">5.4.99.28</ecNumber>
        <ecNumber evidence="9">5.4.99.29</ecNumber>
    </recommendedName>
    <alternativeName>
        <fullName evidence="11">23S rRNA pseudouridine(746) synthase</fullName>
    </alternativeName>
    <alternativeName>
        <fullName evidence="14">Ribosomal large subunit pseudouridine synthase A</fullName>
    </alternativeName>
    <alternativeName>
        <fullName evidence="13">rRNA pseudouridylate synthase A</fullName>
    </alternativeName>
    <alternativeName>
        <fullName evidence="15">rRNA-uridine isomerase A</fullName>
    </alternativeName>
    <alternativeName>
        <fullName evidence="12">tRNA pseudouridine(32) synthase</fullName>
    </alternativeName>
</protein>
<comment type="catalytic activity">
    <reaction evidence="6">
        <text>uridine(746) in 23S rRNA = pseudouridine(746) in 23S rRNA</text>
        <dbReference type="Rhea" id="RHEA:42548"/>
        <dbReference type="Rhea" id="RHEA-COMP:10109"/>
        <dbReference type="Rhea" id="RHEA-COMP:10110"/>
        <dbReference type="ChEBI" id="CHEBI:65314"/>
        <dbReference type="ChEBI" id="CHEBI:65315"/>
        <dbReference type="EC" id="5.4.99.29"/>
    </reaction>
</comment>
<dbReference type="SUPFAM" id="SSF55120">
    <property type="entry name" value="Pseudouridine synthase"/>
    <property type="match status" value="1"/>
</dbReference>
<evidence type="ECO:0000256" key="13">
    <source>
        <dbReference type="ARBA" id="ARBA00042844"/>
    </source>
</evidence>
<evidence type="ECO:0000256" key="4">
    <source>
        <dbReference type="ARBA" id="ARBA00023235"/>
    </source>
</evidence>
<comment type="function">
    <text evidence="7">Dual specificity enzyme that catalyzes the synthesis of pseudouridine from uracil-746 in 23S ribosomal RNA and from uracil-32 in the anticodon stem and loop of transfer RNAs.</text>
</comment>
<evidence type="ECO:0000256" key="15">
    <source>
        <dbReference type="ARBA" id="ARBA00043143"/>
    </source>
</evidence>
<dbReference type="EC" id="5.4.99.28" evidence="8"/>
<evidence type="ECO:0000256" key="10">
    <source>
        <dbReference type="ARBA" id="ARBA00039988"/>
    </source>
</evidence>
<dbReference type="Proteomes" id="UP001236500">
    <property type="component" value="Chromosome"/>
</dbReference>
<organism evidence="17 18">
    <name type="scientific">Microbulbifer bruguierae</name>
    <dbReference type="NCBI Taxonomy" id="3029061"/>
    <lineage>
        <taxon>Bacteria</taxon>
        <taxon>Pseudomonadati</taxon>
        <taxon>Pseudomonadota</taxon>
        <taxon>Gammaproteobacteria</taxon>
        <taxon>Cellvibrionales</taxon>
        <taxon>Microbulbiferaceae</taxon>
        <taxon>Microbulbifer</taxon>
    </lineage>
</organism>
<evidence type="ECO:0000256" key="8">
    <source>
        <dbReference type="ARBA" id="ARBA00038944"/>
    </source>
</evidence>
<evidence type="ECO:0000256" key="14">
    <source>
        <dbReference type="ARBA" id="ARBA00042883"/>
    </source>
</evidence>
<dbReference type="InterPro" id="IPR006224">
    <property type="entry name" value="PsdUridine_synth_RluA-like_CS"/>
</dbReference>
<evidence type="ECO:0000259" key="16">
    <source>
        <dbReference type="Pfam" id="PF00849"/>
    </source>
</evidence>
<evidence type="ECO:0000313" key="17">
    <source>
        <dbReference type="EMBL" id="WGL15068.1"/>
    </source>
</evidence>
<keyword evidence="18" id="KW-1185">Reference proteome</keyword>
<evidence type="ECO:0000256" key="1">
    <source>
        <dbReference type="ARBA" id="ARBA00010876"/>
    </source>
</evidence>
<evidence type="ECO:0000256" key="9">
    <source>
        <dbReference type="ARBA" id="ARBA00038945"/>
    </source>
</evidence>
<name>A0ABY8N851_9GAMM</name>
<dbReference type="CDD" id="cd02869">
    <property type="entry name" value="PseudoU_synth_RluA_like"/>
    <property type="match status" value="1"/>
</dbReference>
<comment type="catalytic activity">
    <reaction evidence="5">
        <text>uridine(32) in tRNA = pseudouridine(32) in tRNA</text>
        <dbReference type="Rhea" id="RHEA:42544"/>
        <dbReference type="Rhea" id="RHEA-COMP:10107"/>
        <dbReference type="Rhea" id="RHEA-COMP:10108"/>
        <dbReference type="ChEBI" id="CHEBI:65314"/>
        <dbReference type="ChEBI" id="CHEBI:65315"/>
        <dbReference type="EC" id="5.4.99.28"/>
    </reaction>
</comment>
<dbReference type="PANTHER" id="PTHR21600">
    <property type="entry name" value="MITOCHONDRIAL RNA PSEUDOURIDINE SYNTHASE"/>
    <property type="match status" value="1"/>
</dbReference>
<dbReference type="PROSITE" id="PS01129">
    <property type="entry name" value="PSI_RLU"/>
    <property type="match status" value="1"/>
</dbReference>
<dbReference type="InterPro" id="IPR020103">
    <property type="entry name" value="PsdUridine_synth_cat_dom_sf"/>
</dbReference>
<evidence type="ECO:0000256" key="3">
    <source>
        <dbReference type="ARBA" id="ARBA00022694"/>
    </source>
</evidence>
<comment type="similarity">
    <text evidence="1">Belongs to the pseudouridine synthase RluA family.</text>
</comment>
<proteinExistence type="inferred from homology"/>
<evidence type="ECO:0000256" key="7">
    <source>
        <dbReference type="ARBA" id="ARBA00037305"/>
    </source>
</evidence>
<dbReference type="InterPro" id="IPR006145">
    <property type="entry name" value="PsdUridine_synth_RsuA/RluA"/>
</dbReference>
<accession>A0ABY8N851</accession>
<evidence type="ECO:0000256" key="2">
    <source>
        <dbReference type="ARBA" id="ARBA00022552"/>
    </source>
</evidence>
<dbReference type="Gene3D" id="3.30.2350.10">
    <property type="entry name" value="Pseudouridine synthase"/>
    <property type="match status" value="1"/>
</dbReference>
<evidence type="ECO:0000256" key="11">
    <source>
        <dbReference type="ARBA" id="ARBA00041266"/>
    </source>
</evidence>
<feature type="domain" description="Pseudouridine synthase RsuA/RluA-like" evidence="16">
    <location>
        <begin position="26"/>
        <end position="173"/>
    </location>
</feature>
<keyword evidence="4" id="KW-0413">Isomerase</keyword>
<sequence>MPRVRVLRPYNPPTEPFLDIVYSDAHLLVLDKPSGLLTVPGRDPAHKDSLAIRAQTEYPDALIVHRLDMDTSGLVVMARGPQVHRQLSALFQNRQVEKSYLARVWGEPDGDEGEVNLPLICDWPNRPKQIVDFEHGKPSLTRWRKLDSDGVSTLMQLIPVTGRSHQLRVHMQAIGHPILGDPFYAQGDALAAATRLLLHAQELGFEHPVLQRPMHFLCNPGAEFTVSA</sequence>
<keyword evidence="2" id="KW-0698">rRNA processing</keyword>
<evidence type="ECO:0000256" key="12">
    <source>
        <dbReference type="ARBA" id="ARBA00042372"/>
    </source>
</evidence>
<keyword evidence="3" id="KW-0819">tRNA processing</keyword>
<evidence type="ECO:0000256" key="5">
    <source>
        <dbReference type="ARBA" id="ARBA00036184"/>
    </source>
</evidence>
<reference evidence="17 18" key="1">
    <citation type="submission" date="2023-02" db="EMBL/GenBank/DDBJ databases">
        <title>Description and genomic characterization of Microbulbifer bruguierae sp. nov., isolated from the sediment of mangrove plant Bruguiera sexangula.</title>
        <authorList>
            <person name="Long M."/>
        </authorList>
    </citation>
    <scope>NUCLEOTIDE SEQUENCE [LARGE SCALE GENOMIC DNA]</scope>
    <source>
        <strain evidence="17 18">H12</strain>
    </source>
</reference>
<dbReference type="PANTHER" id="PTHR21600:SF91">
    <property type="entry name" value="DUAL-SPECIFICITY RNA PSEUDOURIDINE SYNTHASE RLUA"/>
    <property type="match status" value="1"/>
</dbReference>
<evidence type="ECO:0000256" key="6">
    <source>
        <dbReference type="ARBA" id="ARBA00036916"/>
    </source>
</evidence>
<dbReference type="EC" id="5.4.99.29" evidence="9"/>
<dbReference type="Pfam" id="PF00849">
    <property type="entry name" value="PseudoU_synth_2"/>
    <property type="match status" value="1"/>
</dbReference>